<reference evidence="2" key="1">
    <citation type="journal article" date="2016" name="Nat. Genet.">
        <title>A high-quality carrot genome assembly provides new insights into carotenoid accumulation and asterid genome evolution.</title>
        <authorList>
            <person name="Iorizzo M."/>
            <person name="Ellison S."/>
            <person name="Senalik D."/>
            <person name="Zeng P."/>
            <person name="Satapoomin P."/>
            <person name="Huang J."/>
            <person name="Bowman M."/>
            <person name="Iovene M."/>
            <person name="Sanseverino W."/>
            <person name="Cavagnaro P."/>
            <person name="Yildiz M."/>
            <person name="Macko-Podgorni A."/>
            <person name="Moranska E."/>
            <person name="Grzebelus E."/>
            <person name="Grzebelus D."/>
            <person name="Ashrafi H."/>
            <person name="Zheng Z."/>
            <person name="Cheng S."/>
            <person name="Spooner D."/>
            <person name="Van Deynze A."/>
            <person name="Simon P."/>
        </authorList>
    </citation>
    <scope>NUCLEOTIDE SEQUENCE</scope>
    <source>
        <tissue evidence="2">Leaf</tissue>
    </source>
</reference>
<dbReference type="InterPro" id="IPR003676">
    <property type="entry name" value="SAUR_fam"/>
</dbReference>
<dbReference type="AlphaFoldDB" id="A0AAF0WB13"/>
<dbReference type="GO" id="GO:0009733">
    <property type="term" value="P:response to auxin"/>
    <property type="evidence" value="ECO:0007669"/>
    <property type="project" value="InterPro"/>
</dbReference>
<accession>A0AAF0WB13</accession>
<sequence>MGIHFPAMILQRKKVQQQRSLNRLHSCSNQATNTTADVPKGHFAVYVGETYMHRFVIPISFLKKPLFQELLKKAEEEFGYDHPTGGLTIPCSVDAFLNVTALLN</sequence>
<protein>
    <submittedName>
        <fullName evidence="2">Uncharacterized protein</fullName>
    </submittedName>
</protein>
<organism evidence="2 3">
    <name type="scientific">Daucus carota subsp. sativus</name>
    <name type="common">Carrot</name>
    <dbReference type="NCBI Taxonomy" id="79200"/>
    <lineage>
        <taxon>Eukaryota</taxon>
        <taxon>Viridiplantae</taxon>
        <taxon>Streptophyta</taxon>
        <taxon>Embryophyta</taxon>
        <taxon>Tracheophyta</taxon>
        <taxon>Spermatophyta</taxon>
        <taxon>Magnoliopsida</taxon>
        <taxon>eudicotyledons</taxon>
        <taxon>Gunneridae</taxon>
        <taxon>Pentapetalae</taxon>
        <taxon>asterids</taxon>
        <taxon>campanulids</taxon>
        <taxon>Apiales</taxon>
        <taxon>Apiaceae</taxon>
        <taxon>Apioideae</taxon>
        <taxon>Scandiceae</taxon>
        <taxon>Daucinae</taxon>
        <taxon>Daucus</taxon>
        <taxon>Daucus sect. Daucus</taxon>
    </lineage>
</organism>
<keyword evidence="3" id="KW-1185">Reference proteome</keyword>
<dbReference type="EMBL" id="CP093343">
    <property type="protein sequence ID" value="WOG84730.1"/>
    <property type="molecule type" value="Genomic_DNA"/>
</dbReference>
<comment type="similarity">
    <text evidence="1">Belongs to the ARG7 family.</text>
</comment>
<reference evidence="2" key="2">
    <citation type="submission" date="2022-03" db="EMBL/GenBank/DDBJ databases">
        <title>Draft title - Genomic analysis of global carrot germplasm unveils the trajectory of domestication and the origin of high carotenoid orange carrot.</title>
        <authorList>
            <person name="Iorizzo M."/>
            <person name="Ellison S."/>
            <person name="Senalik D."/>
            <person name="Macko-Podgorni A."/>
            <person name="Grzebelus D."/>
            <person name="Bostan H."/>
            <person name="Rolling W."/>
            <person name="Curaba J."/>
            <person name="Simon P."/>
        </authorList>
    </citation>
    <scope>NUCLEOTIDE SEQUENCE</scope>
    <source>
        <tissue evidence="2">Leaf</tissue>
    </source>
</reference>
<gene>
    <name evidence="2" type="ORF">DCAR_0103914</name>
</gene>
<name>A0AAF0WB13_DAUCS</name>
<evidence type="ECO:0000313" key="3">
    <source>
        <dbReference type="Proteomes" id="UP000077755"/>
    </source>
</evidence>
<dbReference type="Pfam" id="PF02519">
    <property type="entry name" value="Auxin_inducible"/>
    <property type="match status" value="1"/>
</dbReference>
<dbReference type="Proteomes" id="UP000077755">
    <property type="component" value="Chromosome 1"/>
</dbReference>
<proteinExistence type="inferred from homology"/>
<dbReference type="KEGG" id="dcr:108204865"/>
<evidence type="ECO:0000256" key="1">
    <source>
        <dbReference type="ARBA" id="ARBA00006974"/>
    </source>
</evidence>
<evidence type="ECO:0000313" key="2">
    <source>
        <dbReference type="EMBL" id="WOG84730.1"/>
    </source>
</evidence>
<dbReference type="PANTHER" id="PTHR31929">
    <property type="entry name" value="SAUR-LIKE AUXIN-RESPONSIVE PROTEIN FAMILY-RELATED"/>
    <property type="match status" value="1"/>
</dbReference>